<dbReference type="InterPro" id="IPR011969">
    <property type="entry name" value="Clan_AA_Asp_peptidase_C"/>
</dbReference>
<dbReference type="RefSeq" id="WP_303595152.1">
    <property type="nucleotide sequence ID" value="NZ_JAUORK010000025.1"/>
</dbReference>
<keyword evidence="1" id="KW-0812">Transmembrane</keyword>
<evidence type="ECO:0000256" key="1">
    <source>
        <dbReference type="SAM" id="Phobius"/>
    </source>
</evidence>
<accession>A0AAP4U0B6</accession>
<dbReference type="InterPro" id="IPR034122">
    <property type="entry name" value="Retropepsin-like_bacterial"/>
</dbReference>
<dbReference type="InterPro" id="IPR021109">
    <property type="entry name" value="Peptidase_aspartic_dom_sf"/>
</dbReference>
<dbReference type="InterPro" id="IPR001969">
    <property type="entry name" value="Aspartic_peptidase_AS"/>
</dbReference>
<dbReference type="CDD" id="cd05483">
    <property type="entry name" value="retropepsin_like_bacteria"/>
    <property type="match status" value="1"/>
</dbReference>
<dbReference type="Proteomes" id="UP001170481">
    <property type="component" value="Unassembled WGS sequence"/>
</dbReference>
<organism evidence="2 3">
    <name type="scientific">Cobetia amphilecti</name>
    <dbReference type="NCBI Taxonomy" id="1055104"/>
    <lineage>
        <taxon>Bacteria</taxon>
        <taxon>Pseudomonadati</taxon>
        <taxon>Pseudomonadota</taxon>
        <taxon>Gammaproteobacteria</taxon>
        <taxon>Oceanospirillales</taxon>
        <taxon>Halomonadaceae</taxon>
        <taxon>Cobetia</taxon>
    </lineage>
</organism>
<keyword evidence="1" id="KW-1133">Transmembrane helix</keyword>
<dbReference type="NCBIfam" id="TIGR02281">
    <property type="entry name" value="clan_AA_DTGA"/>
    <property type="match status" value="1"/>
</dbReference>
<sequence length="183" mass="19361">MSDSGGGAGGATRRYGVGMLVLCWALILAMLVWWFQGQLDERTRPNASLAGQSLSSGEPLTLSRNRSGHFVAPGTINDQPVTFLLDTGATYVSVSEALAERLQLPRGRDARFTTANGVSHGALTTLDTVSLAGLSQREVRGAIVPGMHDEVVLLGMSFLGEFDINMRGQQMTLTPVDGAGGVR</sequence>
<dbReference type="EMBL" id="JAUORK010000025">
    <property type="protein sequence ID" value="MDO6673470.1"/>
    <property type="molecule type" value="Genomic_DNA"/>
</dbReference>
<protein>
    <submittedName>
        <fullName evidence="2">Retropepsin-like aspartic protease</fullName>
        <ecNumber evidence="2">3.4.23.-</ecNumber>
    </submittedName>
</protein>
<keyword evidence="1" id="KW-0472">Membrane</keyword>
<feature type="transmembrane region" description="Helical" evidence="1">
    <location>
        <begin position="15"/>
        <end position="35"/>
    </location>
</feature>
<gene>
    <name evidence="2" type="ORF">Q4535_15275</name>
</gene>
<dbReference type="EC" id="3.4.23.-" evidence="2"/>
<proteinExistence type="predicted"/>
<evidence type="ECO:0000313" key="2">
    <source>
        <dbReference type="EMBL" id="MDO6673470.1"/>
    </source>
</evidence>
<name>A0AAP4U0B6_9GAMM</name>
<dbReference type="Pfam" id="PF13975">
    <property type="entry name" value="gag-asp_proteas"/>
    <property type="match status" value="1"/>
</dbReference>
<dbReference type="AlphaFoldDB" id="A0AAP4U0B6"/>
<dbReference type="Gene3D" id="2.40.70.10">
    <property type="entry name" value="Acid Proteases"/>
    <property type="match status" value="1"/>
</dbReference>
<evidence type="ECO:0000313" key="3">
    <source>
        <dbReference type="Proteomes" id="UP001170481"/>
    </source>
</evidence>
<dbReference type="PROSITE" id="PS00141">
    <property type="entry name" value="ASP_PROTEASE"/>
    <property type="match status" value="1"/>
</dbReference>
<reference evidence="2" key="1">
    <citation type="submission" date="2023-07" db="EMBL/GenBank/DDBJ databases">
        <title>Genome content predicts the carbon catabolic preferences of heterotrophic bacteria.</title>
        <authorList>
            <person name="Gralka M."/>
        </authorList>
    </citation>
    <scope>NUCLEOTIDE SEQUENCE</scope>
    <source>
        <strain evidence="2">C2R13</strain>
    </source>
</reference>
<dbReference type="SUPFAM" id="SSF50630">
    <property type="entry name" value="Acid proteases"/>
    <property type="match status" value="1"/>
</dbReference>
<keyword evidence="2" id="KW-0645">Protease</keyword>
<dbReference type="GO" id="GO:0006508">
    <property type="term" value="P:proteolysis"/>
    <property type="evidence" value="ECO:0007669"/>
    <property type="project" value="UniProtKB-KW"/>
</dbReference>
<keyword evidence="2" id="KW-0378">Hydrolase</keyword>
<dbReference type="GO" id="GO:0004190">
    <property type="term" value="F:aspartic-type endopeptidase activity"/>
    <property type="evidence" value="ECO:0007669"/>
    <property type="project" value="InterPro"/>
</dbReference>
<comment type="caution">
    <text evidence="2">The sequence shown here is derived from an EMBL/GenBank/DDBJ whole genome shotgun (WGS) entry which is preliminary data.</text>
</comment>